<dbReference type="EC" id="4.1.2.40" evidence="4"/>
<feature type="active site" description="Proton donor" evidence="1">
    <location>
        <position position="84"/>
    </location>
</feature>
<dbReference type="Gene3D" id="3.20.20.70">
    <property type="entry name" value="Aldolase class I"/>
    <property type="match status" value="1"/>
</dbReference>
<proteinExistence type="predicted"/>
<accession>A0A174C135</accession>
<dbReference type="PIRSF" id="PIRSF001359">
    <property type="entry name" value="F_bP_aldolase_II"/>
    <property type="match status" value="1"/>
</dbReference>
<dbReference type="GO" id="GO:0009025">
    <property type="term" value="F:tagatose-bisphosphate aldolase activity"/>
    <property type="evidence" value="ECO:0007669"/>
    <property type="project" value="UniProtKB-EC"/>
</dbReference>
<sequence length="283" mass="31541">MLEKVSTILKMADESNTAVISFICTDYNMVYSVVTTAEKTNTPALVMLLPEHYEKNNTMNVHGFAEMVKELAESVKVPIGLHLDHSYDYDSVITSIKKGFDSVMIDASAYSLDENIALTRKVTETAHILGADVEAEIGHVGLAQDCDGDKTDYYTKADAAARFYQETNVDSLAIAIGNAHGVYVETPHLDIQRLEEINAATDVPLVLHGGSGIPHDQLEIAFRKGINKFNVGTEFLSVYYDAVKEYVHMMEGNDKPLKMLEVPEFVQTRLCEYLEEKMKLSKF</sequence>
<gene>
    <name evidence="4" type="primary">gatY_1</name>
    <name evidence="4" type="ORF">ERS852478_01758</name>
</gene>
<dbReference type="EMBL" id="CYZN01000010">
    <property type="protein sequence ID" value="CUO06643.1"/>
    <property type="molecule type" value="Genomic_DNA"/>
</dbReference>
<evidence type="ECO:0000256" key="1">
    <source>
        <dbReference type="PIRSR" id="PIRSR001359-1"/>
    </source>
</evidence>
<dbReference type="RefSeq" id="WP_055200228.1">
    <property type="nucleotide sequence ID" value="NZ_BTHH01000008.1"/>
</dbReference>
<dbReference type="GO" id="GO:0008270">
    <property type="term" value="F:zinc ion binding"/>
    <property type="evidence" value="ECO:0007669"/>
    <property type="project" value="InterPro"/>
</dbReference>
<feature type="binding site" evidence="3">
    <location>
        <position position="85"/>
    </location>
    <ligand>
        <name>Zn(2+)</name>
        <dbReference type="ChEBI" id="CHEBI:29105"/>
        <label>1</label>
        <note>catalytic</note>
    </ligand>
</feature>
<dbReference type="GO" id="GO:0005975">
    <property type="term" value="P:carbohydrate metabolic process"/>
    <property type="evidence" value="ECO:0007669"/>
    <property type="project" value="InterPro"/>
</dbReference>
<dbReference type="Pfam" id="PF01116">
    <property type="entry name" value="F_bP_aldolase"/>
    <property type="match status" value="1"/>
</dbReference>
<dbReference type="InterPro" id="IPR000771">
    <property type="entry name" value="FBA_II"/>
</dbReference>
<dbReference type="PANTHER" id="PTHR30304:SF0">
    <property type="entry name" value="D-TAGATOSE-1,6-BISPHOSPHATE ALDOLASE SUBUNIT GATY-RELATED"/>
    <property type="match status" value="1"/>
</dbReference>
<dbReference type="PANTHER" id="PTHR30304">
    <property type="entry name" value="D-TAGATOSE-1,6-BISPHOSPHATE ALDOLASE"/>
    <property type="match status" value="1"/>
</dbReference>
<evidence type="ECO:0000313" key="4">
    <source>
        <dbReference type="EMBL" id="CUO06643.1"/>
    </source>
</evidence>
<organism evidence="4 5">
    <name type="scientific">Blautia wexlerae</name>
    <dbReference type="NCBI Taxonomy" id="418240"/>
    <lineage>
        <taxon>Bacteria</taxon>
        <taxon>Bacillati</taxon>
        <taxon>Bacillota</taxon>
        <taxon>Clostridia</taxon>
        <taxon>Lachnospirales</taxon>
        <taxon>Lachnospiraceae</taxon>
        <taxon>Blautia</taxon>
    </lineage>
</organism>
<feature type="binding site" evidence="3">
    <location>
        <position position="208"/>
    </location>
    <ligand>
        <name>Zn(2+)</name>
        <dbReference type="ChEBI" id="CHEBI:29105"/>
        <label>1</label>
        <note>catalytic</note>
    </ligand>
</feature>
<feature type="binding site" evidence="2">
    <location>
        <position position="181"/>
    </location>
    <ligand>
        <name>dihydroxyacetone phosphate</name>
        <dbReference type="ChEBI" id="CHEBI:57642"/>
    </ligand>
</feature>
<name>A0A174C135_9FIRM</name>
<dbReference type="InterPro" id="IPR013785">
    <property type="entry name" value="Aldolase_TIM"/>
</dbReference>
<keyword evidence="3" id="KW-0862">Zinc</keyword>
<comment type="cofactor">
    <cofactor evidence="3">
        <name>Zn(2+)</name>
        <dbReference type="ChEBI" id="CHEBI:29105"/>
    </cofactor>
    <text evidence="3">Binds 2 Zn(2+) ions per subunit. One is catalytic and the other provides a structural contribution.</text>
</comment>
<feature type="binding site" evidence="3">
    <location>
        <position position="136"/>
    </location>
    <ligand>
        <name>Zn(2+)</name>
        <dbReference type="ChEBI" id="CHEBI:29105"/>
        <label>2</label>
    </ligand>
</feature>
<evidence type="ECO:0000256" key="3">
    <source>
        <dbReference type="PIRSR" id="PIRSR001359-3"/>
    </source>
</evidence>
<keyword evidence="3" id="KW-0479">Metal-binding</keyword>
<feature type="binding site" evidence="3">
    <location>
        <position position="180"/>
    </location>
    <ligand>
        <name>Zn(2+)</name>
        <dbReference type="ChEBI" id="CHEBI:29105"/>
        <label>1</label>
        <note>catalytic</note>
    </ligand>
</feature>
<evidence type="ECO:0000256" key="2">
    <source>
        <dbReference type="PIRSR" id="PIRSR001359-2"/>
    </source>
</evidence>
<feature type="binding site" evidence="3">
    <location>
        <position position="106"/>
    </location>
    <ligand>
        <name>Zn(2+)</name>
        <dbReference type="ChEBI" id="CHEBI:29105"/>
        <label>2</label>
    </ligand>
</feature>
<dbReference type="AlphaFoldDB" id="A0A174C135"/>
<feature type="binding site" evidence="2">
    <location>
        <begin position="209"/>
        <end position="211"/>
    </location>
    <ligand>
        <name>dihydroxyacetone phosphate</name>
        <dbReference type="ChEBI" id="CHEBI:57642"/>
    </ligand>
</feature>
<protein>
    <submittedName>
        <fullName evidence="4">D-tagatose-1,6-bisphosphate aldolase subunit GatY</fullName>
        <ecNumber evidence="4">4.1.2.40</ecNumber>
    </submittedName>
</protein>
<dbReference type="InterPro" id="IPR050246">
    <property type="entry name" value="Class_II_FBP_aldolase"/>
</dbReference>
<dbReference type="SUPFAM" id="SSF51569">
    <property type="entry name" value="Aldolase"/>
    <property type="match status" value="1"/>
</dbReference>
<reference evidence="4 5" key="1">
    <citation type="submission" date="2015-09" db="EMBL/GenBank/DDBJ databases">
        <authorList>
            <consortium name="Pathogen Informatics"/>
        </authorList>
    </citation>
    <scope>NUCLEOTIDE SEQUENCE [LARGE SCALE GENOMIC DNA]</scope>
    <source>
        <strain evidence="4 5">2789STDY5834863</strain>
    </source>
</reference>
<dbReference type="Proteomes" id="UP000095431">
    <property type="component" value="Unassembled WGS sequence"/>
</dbReference>
<keyword evidence="4" id="KW-0456">Lyase</keyword>
<evidence type="ECO:0000313" key="5">
    <source>
        <dbReference type="Proteomes" id="UP000095431"/>
    </source>
</evidence>
<feature type="binding site" evidence="2">
    <location>
        <begin position="230"/>
        <end position="233"/>
    </location>
    <ligand>
        <name>dihydroxyacetone phosphate</name>
        <dbReference type="ChEBI" id="CHEBI:57642"/>
    </ligand>
</feature>